<dbReference type="EMBL" id="CP007243">
    <property type="protein sequence ID" value="AIA30331.1"/>
    <property type="molecule type" value="Genomic_DNA"/>
</dbReference>
<organism evidence="2 3">
    <name type="scientific">Leptospirillum ferriphilum YSK</name>
    <dbReference type="NCBI Taxonomy" id="1441628"/>
    <lineage>
        <taxon>Bacteria</taxon>
        <taxon>Pseudomonadati</taxon>
        <taxon>Nitrospirota</taxon>
        <taxon>Nitrospiria</taxon>
        <taxon>Nitrospirales</taxon>
        <taxon>Nitrospiraceae</taxon>
        <taxon>Leptospirillum</taxon>
    </lineage>
</organism>
<protein>
    <submittedName>
        <fullName evidence="2">Uncharacterized protein</fullName>
    </submittedName>
</protein>
<evidence type="ECO:0000313" key="3">
    <source>
        <dbReference type="Proteomes" id="UP000027059"/>
    </source>
</evidence>
<reference evidence="2 3" key="2">
    <citation type="journal article" date="2015" name="Biomed. Res. Int.">
        <title>Effects of Arsenite Resistance on the Growth and Functional Gene Expression of Leptospirillum ferriphilum and Acidithiobacillus thiooxidans in Pure Culture and Coculture.</title>
        <authorList>
            <person name="Jiang H."/>
            <person name="Liang Y."/>
            <person name="Yin H."/>
            <person name="Xiao Y."/>
            <person name="Guo X."/>
            <person name="Xu Y."/>
            <person name="Hu Q."/>
            <person name="Liu H."/>
            <person name="Liu X."/>
        </authorList>
    </citation>
    <scope>NUCLEOTIDE SEQUENCE [LARGE SCALE GENOMIC DNA]</scope>
    <source>
        <strain evidence="2 3">YSK</strain>
    </source>
</reference>
<name>A0A059XYH7_9BACT</name>
<dbReference type="HOGENOM" id="CLU_176942_0_0_0"/>
<accession>A0A059XYH7</accession>
<reference evidence="3" key="1">
    <citation type="submission" date="2014-02" db="EMBL/GenBank/DDBJ databases">
        <title>Complete genome sequence and comparative genomic analysis of the nitrogen-fixing bacterium Leptospirillum ferriphilum YSK.</title>
        <authorList>
            <person name="Guo X."/>
            <person name="Yin H."/>
            <person name="Liang Y."/>
            <person name="Hu Q."/>
            <person name="Ma L."/>
            <person name="Xiao Y."/>
            <person name="Zhang X."/>
            <person name="Qiu G."/>
            <person name="Liu X."/>
        </authorList>
    </citation>
    <scope>NUCLEOTIDE SEQUENCE [LARGE SCALE GENOMIC DNA]</scope>
    <source>
        <strain evidence="3">YSK</strain>
    </source>
</reference>
<dbReference type="Proteomes" id="UP000027059">
    <property type="component" value="Chromosome"/>
</dbReference>
<feature type="compositionally biased region" description="Polar residues" evidence="1">
    <location>
        <begin position="82"/>
        <end position="105"/>
    </location>
</feature>
<dbReference type="RefSeq" id="WP_014960789.1">
    <property type="nucleotide sequence ID" value="NZ_CP007243.1"/>
</dbReference>
<proteinExistence type="predicted"/>
<dbReference type="KEGG" id="lfp:Y981_04780"/>
<sequence length="105" mass="12226">MLNKWTDFDRWTDIDLDDLTAQSEKLSNDSNKDVIKDALYTIKNSFTLLEKKKSTKEKRDRMTKERINILIRLGFEIRYRSPSPTNAKTEELPSQTEANSAQTSP</sequence>
<dbReference type="AlphaFoldDB" id="A0A059XYH7"/>
<gene>
    <name evidence="2" type="ORF">Y981_04780</name>
</gene>
<evidence type="ECO:0000256" key="1">
    <source>
        <dbReference type="SAM" id="MobiDB-lite"/>
    </source>
</evidence>
<keyword evidence="3" id="KW-1185">Reference proteome</keyword>
<feature type="region of interest" description="Disordered" evidence="1">
    <location>
        <begin position="81"/>
        <end position="105"/>
    </location>
</feature>
<evidence type="ECO:0000313" key="2">
    <source>
        <dbReference type="EMBL" id="AIA30331.1"/>
    </source>
</evidence>